<dbReference type="SUPFAM" id="SSF52540">
    <property type="entry name" value="P-loop containing nucleoside triphosphate hydrolases"/>
    <property type="match status" value="1"/>
</dbReference>
<protein>
    <submittedName>
        <fullName evidence="9">Conjugal transfer protein MobC</fullName>
    </submittedName>
</protein>
<evidence type="ECO:0000256" key="5">
    <source>
        <dbReference type="ARBA" id="ARBA00022989"/>
    </source>
</evidence>
<reference evidence="10" key="1">
    <citation type="journal article" date="2019" name="Int. J. Syst. Evol. Microbiol.">
        <title>The Global Catalogue of Microorganisms (GCM) 10K type strain sequencing project: providing services to taxonomists for standard genome sequencing and annotation.</title>
        <authorList>
            <consortium name="The Broad Institute Genomics Platform"/>
            <consortium name="The Broad Institute Genome Sequencing Center for Infectious Disease"/>
            <person name="Wu L."/>
            <person name="Ma J."/>
        </authorList>
    </citation>
    <scope>NUCLEOTIDE SEQUENCE [LARGE SCALE GENOMIC DNA]</scope>
    <source>
        <strain evidence="10">KCTC 23984</strain>
    </source>
</reference>
<dbReference type="PANTHER" id="PTHR37937:SF1">
    <property type="entry name" value="CONJUGATIVE TRANSFER: DNA TRANSPORT"/>
    <property type="match status" value="1"/>
</dbReference>
<accession>A0ABW6C529</accession>
<evidence type="ECO:0000256" key="1">
    <source>
        <dbReference type="ARBA" id="ARBA00004651"/>
    </source>
</evidence>
<dbReference type="EMBL" id="JBHUOX010000025">
    <property type="protein sequence ID" value="MFD3003153.1"/>
    <property type="molecule type" value="Genomic_DNA"/>
</dbReference>
<keyword evidence="3" id="KW-1003">Cell membrane</keyword>
<dbReference type="NCBIfam" id="NF041326">
    <property type="entry name" value="Bacteroid_MobC"/>
    <property type="match status" value="1"/>
</dbReference>
<evidence type="ECO:0000256" key="6">
    <source>
        <dbReference type="ARBA" id="ARBA00023136"/>
    </source>
</evidence>
<keyword evidence="6 7" id="KW-0472">Membrane</keyword>
<evidence type="ECO:0000256" key="7">
    <source>
        <dbReference type="SAM" id="Phobius"/>
    </source>
</evidence>
<dbReference type="PANTHER" id="PTHR37937">
    <property type="entry name" value="CONJUGATIVE TRANSFER: DNA TRANSPORT"/>
    <property type="match status" value="1"/>
</dbReference>
<feature type="transmembrane region" description="Helical" evidence="7">
    <location>
        <begin position="64"/>
        <end position="81"/>
    </location>
</feature>
<gene>
    <name evidence="9" type="primary">mobC</name>
    <name evidence="9" type="ORF">ACFS7Z_22510</name>
</gene>
<feature type="transmembrane region" description="Helical" evidence="7">
    <location>
        <begin position="19"/>
        <end position="37"/>
    </location>
</feature>
<dbReference type="Pfam" id="PF02534">
    <property type="entry name" value="T4SS-DNA_transf"/>
    <property type="match status" value="1"/>
</dbReference>
<dbReference type="InterPro" id="IPR003688">
    <property type="entry name" value="TraG/VirD4"/>
</dbReference>
<keyword evidence="5 7" id="KW-1133">Transmembrane helix</keyword>
<evidence type="ECO:0000313" key="10">
    <source>
        <dbReference type="Proteomes" id="UP001597641"/>
    </source>
</evidence>
<dbReference type="CDD" id="cd01127">
    <property type="entry name" value="TrwB_TraG_TraD_VirD4"/>
    <property type="match status" value="1"/>
</dbReference>
<organism evidence="9 10">
    <name type="scientific">Pontibacter toksunensis</name>
    <dbReference type="NCBI Taxonomy" id="1332631"/>
    <lineage>
        <taxon>Bacteria</taxon>
        <taxon>Pseudomonadati</taxon>
        <taxon>Bacteroidota</taxon>
        <taxon>Cytophagia</taxon>
        <taxon>Cytophagales</taxon>
        <taxon>Hymenobacteraceae</taxon>
        <taxon>Pontibacter</taxon>
    </lineage>
</organism>
<dbReference type="Gene3D" id="3.40.50.300">
    <property type="entry name" value="P-loop containing nucleotide triphosphate hydrolases"/>
    <property type="match status" value="2"/>
</dbReference>
<name>A0ABW6C529_9BACT</name>
<keyword evidence="10" id="KW-1185">Reference proteome</keyword>
<evidence type="ECO:0000313" key="9">
    <source>
        <dbReference type="EMBL" id="MFD3003153.1"/>
    </source>
</evidence>
<comment type="subcellular location">
    <subcellularLocation>
        <location evidence="1">Cell membrane</location>
        <topology evidence="1">Multi-pass membrane protein</topology>
    </subcellularLocation>
</comment>
<evidence type="ECO:0000256" key="4">
    <source>
        <dbReference type="ARBA" id="ARBA00022692"/>
    </source>
</evidence>
<keyword evidence="4 7" id="KW-0812">Transmembrane</keyword>
<dbReference type="Proteomes" id="UP001597641">
    <property type="component" value="Unassembled WGS sequence"/>
</dbReference>
<evidence type="ECO:0000256" key="2">
    <source>
        <dbReference type="ARBA" id="ARBA00008806"/>
    </source>
</evidence>
<feature type="transmembrane region" description="Helical" evidence="7">
    <location>
        <begin position="93"/>
        <end position="112"/>
    </location>
</feature>
<comment type="caution">
    <text evidence="9">The sequence shown here is derived from an EMBL/GenBank/DDBJ whole genome shotgun (WGS) entry which is preliminary data.</text>
</comment>
<comment type="similarity">
    <text evidence="2">Belongs to the VirD4/TraG family.</text>
</comment>
<evidence type="ECO:0000256" key="3">
    <source>
        <dbReference type="ARBA" id="ARBA00022475"/>
    </source>
</evidence>
<dbReference type="InterPro" id="IPR025988">
    <property type="entry name" value="YWFCY_dom"/>
</dbReference>
<dbReference type="Pfam" id="PF14293">
    <property type="entry name" value="YWFCY"/>
    <property type="match status" value="1"/>
</dbReference>
<feature type="domain" description="YWFCY" evidence="8">
    <location>
        <begin position="5"/>
        <end position="147"/>
    </location>
</feature>
<proteinExistence type="inferred from homology"/>
<evidence type="ECO:0000259" key="8">
    <source>
        <dbReference type="Pfam" id="PF14293"/>
    </source>
</evidence>
<feature type="transmembrane region" description="Helical" evidence="7">
    <location>
        <begin position="124"/>
        <end position="142"/>
    </location>
</feature>
<dbReference type="InterPro" id="IPR051539">
    <property type="entry name" value="T4SS-coupling_protein"/>
</dbReference>
<dbReference type="RefSeq" id="WP_377489973.1">
    <property type="nucleotide sequence ID" value="NZ_JBHUOX010000025.1"/>
</dbReference>
<dbReference type="InterPro" id="IPR027417">
    <property type="entry name" value="P-loop_NTPase"/>
</dbReference>
<sequence length="647" mass="72799">MNTGENQQGLRQVTDFTRLLSLAVLLLHFYIACHAAFREWGLTAALTDRVALNFAAMPLFQSSIKVRGAALLLLLVSLLGAKGRKDEHLRYNTIAAYLLPGLLFYFSSHLLLSDYITPHLAAAYMGMTGIGYLLLLSGGTLLSRLLKLSLGQDIFNKENQSFPQEERRLENEYSINLPARYTLKGKIRRSWINIINPFRALLVIGTPGAGKSYFVIRHVITQHIRKGFTMFLYDFKYDDLTRIAYNALLRHADKYPVKPKFYLIHFDDLSRTHRCNPLDPDTMTDITDATEASRTIMLGLNREWIKRQGDFFVESPINFVTAIIWFLRKYQGGRYCTLPHVIELMQASYPELFALLRTEPEIEVLINPFVSAFEHEAMEQLEGQVASAKISMARLVSPQLYYVLSGNDFSLDLNNPLEPKVICLAGNPQKLQVYGAVLSLYIARAIKLVNQKGRLKSSLIFDEFPTVYFNGIDSLIATARSNKVATTLAVQDYSQLKKDYGRDQAEVVMNIVGNVISGQVSGETAKQLSERFGRIVQQRESVSVNSSDTSVSRSTQLDAAVPPATISSLSSGEFVGTVADDPQCRIALKTFHAFLLNDHVAIAREEKEYVPVPVIREPDADAVQENYRKIKEEVRAILTMAAQHRKP</sequence>